<organism evidence="2 3">
    <name type="scientific">Hathewaya histolytica</name>
    <name type="common">Clostridium histolyticum</name>
    <dbReference type="NCBI Taxonomy" id="1498"/>
    <lineage>
        <taxon>Bacteria</taxon>
        <taxon>Bacillati</taxon>
        <taxon>Bacillota</taxon>
        <taxon>Clostridia</taxon>
        <taxon>Eubacteriales</taxon>
        <taxon>Clostridiaceae</taxon>
        <taxon>Hathewaya</taxon>
    </lineage>
</organism>
<protein>
    <submittedName>
        <fullName evidence="2">UvrB/UvrC domain-containing protein</fullName>
    </submittedName>
</protein>
<dbReference type="PIRSF" id="PIRSF015034">
    <property type="entry name" value="YacH"/>
    <property type="match status" value="1"/>
</dbReference>
<dbReference type="GO" id="GO:0008270">
    <property type="term" value="F:zinc ion binding"/>
    <property type="evidence" value="ECO:0007669"/>
    <property type="project" value="TreeGrafter"/>
</dbReference>
<dbReference type="AlphaFoldDB" id="A0A4U9RSD0"/>
<sequence>MLCERCNKNRANIHITKIVNGHKLEQNLCEKCAKEGSAIGFGNDLEAENLFSFPSLLGGLVDYISKSQTAQSQYKQDLICKNCGTSYNEFKKNGLLGCSVCYEEFCDNLLPVVKRIQGNIEHVGKLPKSQAKDIEDRRVLVKLKEDLQKSIALEEYEKAAEIRDKIRKIEREEWEG</sequence>
<accession>A0A4U9RSD0</accession>
<dbReference type="InterPro" id="IPR025542">
    <property type="entry name" value="YacH"/>
</dbReference>
<name>A0A4U9RSD0_HATHI</name>
<dbReference type="GO" id="GO:1990169">
    <property type="term" value="P:stress response to copper ion"/>
    <property type="evidence" value="ECO:0007669"/>
    <property type="project" value="TreeGrafter"/>
</dbReference>
<evidence type="ECO:0000259" key="1">
    <source>
        <dbReference type="PROSITE" id="PS50151"/>
    </source>
</evidence>
<keyword evidence="3" id="KW-1185">Reference proteome</keyword>
<dbReference type="PANTHER" id="PTHR38430">
    <property type="entry name" value="PROTEIN-ARGININE KINASE ACTIVATOR PROTEIN"/>
    <property type="match status" value="1"/>
</dbReference>
<dbReference type="GO" id="GO:0050897">
    <property type="term" value="F:cobalt ion binding"/>
    <property type="evidence" value="ECO:0007669"/>
    <property type="project" value="TreeGrafter"/>
</dbReference>
<dbReference type="KEGG" id="hhw:NCTC503_02470"/>
<evidence type="ECO:0000313" key="2">
    <source>
        <dbReference type="EMBL" id="VTQ95245.1"/>
    </source>
</evidence>
<dbReference type="GO" id="GO:0046870">
    <property type="term" value="F:cadmium ion binding"/>
    <property type="evidence" value="ECO:0007669"/>
    <property type="project" value="TreeGrafter"/>
</dbReference>
<gene>
    <name evidence="2" type="ORF">NCTC503_02470</name>
</gene>
<evidence type="ECO:0000313" key="3">
    <source>
        <dbReference type="Proteomes" id="UP000308489"/>
    </source>
</evidence>
<dbReference type="GO" id="GO:1990170">
    <property type="term" value="P:stress response to cadmium ion"/>
    <property type="evidence" value="ECO:0007669"/>
    <property type="project" value="TreeGrafter"/>
</dbReference>
<dbReference type="EMBL" id="LR590481">
    <property type="protein sequence ID" value="VTQ95245.1"/>
    <property type="molecule type" value="Genomic_DNA"/>
</dbReference>
<dbReference type="OrthoDB" id="9788704at2"/>
<reference evidence="2 3" key="1">
    <citation type="submission" date="2019-05" db="EMBL/GenBank/DDBJ databases">
        <authorList>
            <consortium name="Pathogen Informatics"/>
        </authorList>
    </citation>
    <scope>NUCLEOTIDE SEQUENCE [LARGE SCALE GENOMIC DNA]</scope>
    <source>
        <strain evidence="2 3">NCTC503</strain>
    </source>
</reference>
<dbReference type="Pfam" id="PF02151">
    <property type="entry name" value="UVR"/>
    <property type="match status" value="1"/>
</dbReference>
<proteinExistence type="predicted"/>
<dbReference type="PROSITE" id="PS50151">
    <property type="entry name" value="UVR"/>
    <property type="match status" value="1"/>
</dbReference>
<feature type="domain" description="UVR" evidence="1">
    <location>
        <begin position="137"/>
        <end position="172"/>
    </location>
</feature>
<dbReference type="InterPro" id="IPR001943">
    <property type="entry name" value="UVR_dom"/>
</dbReference>
<dbReference type="Proteomes" id="UP000308489">
    <property type="component" value="Chromosome 1"/>
</dbReference>
<dbReference type="RefSeq" id="WP_138210994.1">
    <property type="nucleotide sequence ID" value="NZ_CBCRUQ010000002.1"/>
</dbReference>
<dbReference type="PANTHER" id="PTHR38430:SF1">
    <property type="entry name" value="PROTEIN-ARGININE KINASE ACTIVATOR PROTEIN"/>
    <property type="match status" value="1"/>
</dbReference>
<dbReference type="GO" id="GO:0005507">
    <property type="term" value="F:copper ion binding"/>
    <property type="evidence" value="ECO:0007669"/>
    <property type="project" value="TreeGrafter"/>
</dbReference>